<dbReference type="RefSeq" id="WP_133059898.1">
    <property type="nucleotide sequence ID" value="NZ_FXWJ01000001.1"/>
</dbReference>
<gene>
    <name evidence="1" type="ORF">SAMN06295909_0115</name>
</gene>
<dbReference type="Proteomes" id="UP000194464">
    <property type="component" value="Unassembled WGS sequence"/>
</dbReference>
<sequence length="101" mass="11069">MDTAARNTAHTLLDFYSGYTGAESDEARTRTFNTSMEKLNQDGAIGAVLSDQDEVSLDVTPLLLASSASYEWFFSQLTAATGKDASELSFELREFIDSLKD</sequence>
<keyword evidence="2" id="KW-1185">Reference proteome</keyword>
<reference evidence="1 2" key="1">
    <citation type="submission" date="2017-04" db="EMBL/GenBank/DDBJ databases">
        <authorList>
            <person name="Varghese N."/>
            <person name="Submissions S."/>
        </authorList>
    </citation>
    <scope>NUCLEOTIDE SEQUENCE [LARGE SCALE GENOMIC DNA]</scope>
    <source>
        <strain evidence="1 2">VKM Ac-1784</strain>
    </source>
</reference>
<comment type="caution">
    <text evidence="1">The sequence shown here is derived from an EMBL/GenBank/DDBJ whole genome shotgun (WGS) entry which is preliminary data.</text>
</comment>
<name>A0ABY1R9P9_9MICO</name>
<dbReference type="EMBL" id="FXWJ01000001">
    <property type="protein sequence ID" value="SMQ58165.1"/>
    <property type="molecule type" value="Genomic_DNA"/>
</dbReference>
<organism evidence="1 2">
    <name type="scientific">Plantibacter elymi</name>
    <name type="common">nom. nud.</name>
    <dbReference type="NCBI Taxonomy" id="199708"/>
    <lineage>
        <taxon>Bacteria</taxon>
        <taxon>Bacillati</taxon>
        <taxon>Actinomycetota</taxon>
        <taxon>Actinomycetes</taxon>
        <taxon>Micrococcales</taxon>
        <taxon>Microbacteriaceae</taxon>
        <taxon>Plantibacter</taxon>
    </lineage>
</organism>
<protein>
    <recommendedName>
        <fullName evidence="3">CdiI immunity protein domain-containing protein</fullName>
    </recommendedName>
</protein>
<evidence type="ECO:0008006" key="3">
    <source>
        <dbReference type="Google" id="ProtNLM"/>
    </source>
</evidence>
<evidence type="ECO:0000313" key="2">
    <source>
        <dbReference type="Proteomes" id="UP000194464"/>
    </source>
</evidence>
<accession>A0ABY1R9P9</accession>
<proteinExistence type="predicted"/>
<evidence type="ECO:0000313" key="1">
    <source>
        <dbReference type="EMBL" id="SMQ58165.1"/>
    </source>
</evidence>